<comment type="similarity">
    <text evidence="1 14">Belongs to the class-I pyridine nucleotide-disulfide oxidoreductase family.</text>
</comment>
<dbReference type="EMBL" id="JACDXJ010000001">
    <property type="protein sequence ID" value="MBA1154547.1"/>
    <property type="molecule type" value="Genomic_DNA"/>
</dbReference>
<evidence type="ECO:0000256" key="9">
    <source>
        <dbReference type="ARBA" id="ARBA00023284"/>
    </source>
</evidence>
<feature type="active site" description="Proton acceptor" evidence="11">
    <location>
        <position position="444"/>
    </location>
</feature>
<name>A0A838BG57_9HYPH</name>
<dbReference type="Gene3D" id="3.30.390.30">
    <property type="match status" value="1"/>
</dbReference>
<proteinExistence type="inferred from homology"/>
<feature type="binding site" evidence="12">
    <location>
        <begin position="147"/>
        <end position="149"/>
    </location>
    <ligand>
        <name>FAD</name>
        <dbReference type="ChEBI" id="CHEBI:57692"/>
    </ligand>
</feature>
<evidence type="ECO:0000313" key="17">
    <source>
        <dbReference type="EMBL" id="MBA1154547.1"/>
    </source>
</evidence>
<dbReference type="NCBIfam" id="TIGR01350">
    <property type="entry name" value="lipoamide_DH"/>
    <property type="match status" value="1"/>
</dbReference>
<dbReference type="Pfam" id="PF02852">
    <property type="entry name" value="Pyr_redox_dim"/>
    <property type="match status" value="1"/>
</dbReference>
<evidence type="ECO:0000256" key="1">
    <source>
        <dbReference type="ARBA" id="ARBA00007532"/>
    </source>
</evidence>
<dbReference type="PRINTS" id="PR00411">
    <property type="entry name" value="PNDRDTASEI"/>
</dbReference>
<dbReference type="PANTHER" id="PTHR22912:SF160">
    <property type="entry name" value="DIHYDROLIPOYL DEHYDROGENASE"/>
    <property type="match status" value="1"/>
</dbReference>
<dbReference type="InterPro" id="IPR004099">
    <property type="entry name" value="Pyr_nucl-diS_OxRdtase_dimer"/>
</dbReference>
<dbReference type="AlphaFoldDB" id="A0A838BG57"/>
<dbReference type="GO" id="GO:0004148">
    <property type="term" value="F:dihydrolipoyl dehydrogenase (NADH) activity"/>
    <property type="evidence" value="ECO:0007669"/>
    <property type="project" value="UniProtKB-EC"/>
</dbReference>
<evidence type="ECO:0000256" key="13">
    <source>
        <dbReference type="PIRSR" id="PIRSR000350-4"/>
    </source>
</evidence>
<dbReference type="Proteomes" id="UP000572984">
    <property type="component" value="Unassembled WGS sequence"/>
</dbReference>
<evidence type="ECO:0000259" key="15">
    <source>
        <dbReference type="Pfam" id="PF02852"/>
    </source>
</evidence>
<keyword evidence="7 12" id="KW-0520">NAD</keyword>
<accession>A0A838BG57</accession>
<evidence type="ECO:0000256" key="10">
    <source>
        <dbReference type="ARBA" id="ARBA00049187"/>
    </source>
</evidence>
<evidence type="ECO:0000256" key="8">
    <source>
        <dbReference type="ARBA" id="ARBA00023157"/>
    </source>
</evidence>
<reference evidence="17 18" key="1">
    <citation type="submission" date="2020-07" db="EMBL/GenBank/DDBJ databases">
        <title>Draft genome and description of Microvirga mediterraneensis Marseille-Q2068 sp. nov.</title>
        <authorList>
            <person name="Boxberger M."/>
        </authorList>
    </citation>
    <scope>NUCLEOTIDE SEQUENCE [LARGE SCALE GENOMIC DNA]</scope>
    <source>
        <strain evidence="17 18">Marseille-Q2068</strain>
    </source>
</reference>
<keyword evidence="6 14" id="KW-0560">Oxidoreductase</keyword>
<dbReference type="PRINTS" id="PR00368">
    <property type="entry name" value="FADPNR"/>
</dbReference>
<comment type="catalytic activity">
    <reaction evidence="10 14">
        <text>N(6)-[(R)-dihydrolipoyl]-L-lysyl-[protein] + NAD(+) = N(6)-[(R)-lipoyl]-L-lysyl-[protein] + NADH + H(+)</text>
        <dbReference type="Rhea" id="RHEA:15045"/>
        <dbReference type="Rhea" id="RHEA-COMP:10474"/>
        <dbReference type="Rhea" id="RHEA-COMP:10475"/>
        <dbReference type="ChEBI" id="CHEBI:15378"/>
        <dbReference type="ChEBI" id="CHEBI:57540"/>
        <dbReference type="ChEBI" id="CHEBI:57945"/>
        <dbReference type="ChEBI" id="CHEBI:83099"/>
        <dbReference type="ChEBI" id="CHEBI:83100"/>
        <dbReference type="EC" id="1.8.1.4"/>
    </reaction>
</comment>
<sequence length="465" mass="48774">MKDISCKLLVIGAGPGGYVCAIRAGQLGLDTVIVDSGKPGGTCLNVGCIPSKALIHAAEEYDRIAHLANGRNPLGIGVTKPEIDLSQTVAWKDGIVGRLNSGVSGLLKKAKVKTVQGHARFRDGKTVEVETETGLQIIRAENVVIATGSTPVELPNLPFGGPVISSTEALSLTTVPERLVVVGGGYIGLELGTAFAKLGATVTVVEAQGRILPQYDAELTRPVAKRLQALGIAVVTGAKAKGLAKAGGSLLVEAEDGSEKALETDKILVTVGRRPVTQGWGLDELVLDMDGPFIRIDERCQTSMRGIYAIGDVTGEPMLAHRAMAQGEMTAEIVAGHRRVWDKRSIPAVCFTDPEIVTVGLAPDEARRTGVDIEIGQFPFSANGRAMTKMGEDGFVRVVARADNHLVLGIQGVGQGISELAAVFSLAIEMGARLEDIGGTIHAHPTQGEAFQEAALKALGMELHI</sequence>
<keyword evidence="5 12" id="KW-0274">FAD</keyword>
<dbReference type="Gene3D" id="3.50.50.60">
    <property type="entry name" value="FAD/NAD(P)-binding domain"/>
    <property type="match status" value="2"/>
</dbReference>
<dbReference type="GO" id="GO:0006103">
    <property type="term" value="P:2-oxoglutarate metabolic process"/>
    <property type="evidence" value="ECO:0007669"/>
    <property type="project" value="TreeGrafter"/>
</dbReference>
<dbReference type="InterPro" id="IPR012999">
    <property type="entry name" value="Pyr_OxRdtase_I_AS"/>
</dbReference>
<dbReference type="PANTHER" id="PTHR22912">
    <property type="entry name" value="DISULFIDE OXIDOREDUCTASE"/>
    <property type="match status" value="1"/>
</dbReference>
<keyword evidence="4 14" id="KW-0285">Flavoprotein</keyword>
<feature type="disulfide bond" description="Redox-active" evidence="13">
    <location>
        <begin position="43"/>
        <end position="48"/>
    </location>
</feature>
<dbReference type="SUPFAM" id="SSF51905">
    <property type="entry name" value="FAD/NAD(P)-binding domain"/>
    <property type="match status" value="1"/>
</dbReference>
<dbReference type="EC" id="1.8.1.4" evidence="2 14"/>
<dbReference type="PROSITE" id="PS00076">
    <property type="entry name" value="PYRIDINE_REDOX_1"/>
    <property type="match status" value="1"/>
</dbReference>
<dbReference type="InterPro" id="IPR001100">
    <property type="entry name" value="Pyr_nuc-diS_OxRdtase"/>
</dbReference>
<feature type="domain" description="Pyridine nucleotide-disulphide oxidoreductase dimerisation" evidence="15">
    <location>
        <begin position="346"/>
        <end position="455"/>
    </location>
</feature>
<feature type="binding site" evidence="12">
    <location>
        <begin position="183"/>
        <end position="190"/>
    </location>
    <ligand>
        <name>NAD(+)</name>
        <dbReference type="ChEBI" id="CHEBI:57540"/>
    </ligand>
</feature>
<feature type="binding site" evidence="12">
    <location>
        <position position="206"/>
    </location>
    <ligand>
        <name>NAD(+)</name>
        <dbReference type="ChEBI" id="CHEBI:57540"/>
    </ligand>
</feature>
<comment type="miscellaneous">
    <text evidence="14">The active site is a redox-active disulfide bond.</text>
</comment>
<dbReference type="RefSeq" id="WP_181050249.1">
    <property type="nucleotide sequence ID" value="NZ_JACDXJ010000001.1"/>
</dbReference>
<dbReference type="Pfam" id="PF07992">
    <property type="entry name" value="Pyr_redox_2"/>
    <property type="match status" value="1"/>
</dbReference>
<evidence type="ECO:0000256" key="7">
    <source>
        <dbReference type="ARBA" id="ARBA00023027"/>
    </source>
</evidence>
<evidence type="ECO:0000256" key="4">
    <source>
        <dbReference type="ARBA" id="ARBA00022630"/>
    </source>
</evidence>
<feature type="binding site" evidence="12">
    <location>
        <position position="52"/>
    </location>
    <ligand>
        <name>FAD</name>
        <dbReference type="ChEBI" id="CHEBI:57692"/>
    </ligand>
</feature>
<dbReference type="PIRSF" id="PIRSF000350">
    <property type="entry name" value="Mercury_reductase_MerA"/>
    <property type="match status" value="1"/>
</dbReference>
<evidence type="ECO:0000256" key="3">
    <source>
        <dbReference type="ARBA" id="ARBA00016961"/>
    </source>
</evidence>
<organism evidence="17 18">
    <name type="scientific">Microvirga mediterraneensis</name>
    <dbReference type="NCBI Taxonomy" id="2754695"/>
    <lineage>
        <taxon>Bacteria</taxon>
        <taxon>Pseudomonadati</taxon>
        <taxon>Pseudomonadota</taxon>
        <taxon>Alphaproteobacteria</taxon>
        <taxon>Hyphomicrobiales</taxon>
        <taxon>Methylobacteriaceae</taxon>
        <taxon>Microvirga</taxon>
    </lineage>
</organism>
<feature type="binding site" evidence="12">
    <location>
        <begin position="318"/>
        <end position="321"/>
    </location>
    <ligand>
        <name>FAD</name>
        <dbReference type="ChEBI" id="CHEBI:57692"/>
    </ligand>
</feature>
<keyword evidence="12" id="KW-0547">Nucleotide-binding</keyword>
<evidence type="ECO:0000256" key="5">
    <source>
        <dbReference type="ARBA" id="ARBA00022827"/>
    </source>
</evidence>
<evidence type="ECO:0000256" key="12">
    <source>
        <dbReference type="PIRSR" id="PIRSR000350-3"/>
    </source>
</evidence>
<evidence type="ECO:0000256" key="2">
    <source>
        <dbReference type="ARBA" id="ARBA00012608"/>
    </source>
</evidence>
<dbReference type="InterPro" id="IPR006258">
    <property type="entry name" value="Lipoamide_DH"/>
</dbReference>
<feature type="domain" description="FAD/NAD(P)-binding" evidence="16">
    <location>
        <begin position="7"/>
        <end position="327"/>
    </location>
</feature>
<dbReference type="InterPro" id="IPR036188">
    <property type="entry name" value="FAD/NAD-bd_sf"/>
</dbReference>
<dbReference type="InterPro" id="IPR050151">
    <property type="entry name" value="Class-I_Pyr_Nuc-Dis_Oxidored"/>
</dbReference>
<keyword evidence="18" id="KW-1185">Reference proteome</keyword>
<dbReference type="InterPro" id="IPR016156">
    <property type="entry name" value="FAD/NAD-linked_Rdtase_dimer_sf"/>
</dbReference>
<comment type="cofactor">
    <cofactor evidence="12 14">
        <name>FAD</name>
        <dbReference type="ChEBI" id="CHEBI:57692"/>
    </cofactor>
    <text evidence="12 14">Binds 1 FAD per subunit.</text>
</comment>
<keyword evidence="9 14" id="KW-0676">Redox-active center</keyword>
<dbReference type="FunFam" id="3.30.390.30:FF:000001">
    <property type="entry name" value="Dihydrolipoyl dehydrogenase"/>
    <property type="match status" value="1"/>
</dbReference>
<gene>
    <name evidence="17" type="primary">lpdA</name>
    <name evidence="17" type="ORF">H0S73_00220</name>
</gene>
<evidence type="ECO:0000259" key="16">
    <source>
        <dbReference type="Pfam" id="PF07992"/>
    </source>
</evidence>
<dbReference type="InterPro" id="IPR023753">
    <property type="entry name" value="FAD/NAD-binding_dom"/>
</dbReference>
<evidence type="ECO:0000256" key="11">
    <source>
        <dbReference type="PIRSR" id="PIRSR000350-2"/>
    </source>
</evidence>
<dbReference type="SUPFAM" id="SSF55424">
    <property type="entry name" value="FAD/NAD-linked reductases, dimerisation (C-terminal) domain"/>
    <property type="match status" value="1"/>
</dbReference>
<feature type="binding site" evidence="12">
    <location>
        <position position="272"/>
    </location>
    <ligand>
        <name>NAD(+)</name>
        <dbReference type="ChEBI" id="CHEBI:57540"/>
    </ligand>
</feature>
<protein>
    <recommendedName>
        <fullName evidence="3 14">Dihydrolipoyl dehydrogenase</fullName>
        <ecNumber evidence="2 14">1.8.1.4</ecNumber>
    </recommendedName>
</protein>
<evidence type="ECO:0000256" key="14">
    <source>
        <dbReference type="RuleBase" id="RU003692"/>
    </source>
</evidence>
<dbReference type="GO" id="GO:0050660">
    <property type="term" value="F:flavin adenine dinucleotide binding"/>
    <property type="evidence" value="ECO:0007669"/>
    <property type="project" value="InterPro"/>
</dbReference>
<evidence type="ECO:0000256" key="6">
    <source>
        <dbReference type="ARBA" id="ARBA00023002"/>
    </source>
</evidence>
<keyword evidence="8" id="KW-1015">Disulfide bond</keyword>
<feature type="binding site" evidence="12">
    <location>
        <position position="312"/>
    </location>
    <ligand>
        <name>FAD</name>
        <dbReference type="ChEBI" id="CHEBI:57692"/>
    </ligand>
</feature>
<evidence type="ECO:0000313" key="18">
    <source>
        <dbReference type="Proteomes" id="UP000572984"/>
    </source>
</evidence>
<comment type="caution">
    <text evidence="17">The sequence shown here is derived from an EMBL/GenBank/DDBJ whole genome shotgun (WGS) entry which is preliminary data.</text>
</comment>